<dbReference type="EMBL" id="JBHLTM010000055">
    <property type="protein sequence ID" value="MFC0685736.1"/>
    <property type="molecule type" value="Genomic_DNA"/>
</dbReference>
<reference evidence="2 3" key="1">
    <citation type="submission" date="2024-09" db="EMBL/GenBank/DDBJ databases">
        <authorList>
            <person name="Sun Q."/>
            <person name="Mori K."/>
        </authorList>
    </citation>
    <scope>NUCLEOTIDE SEQUENCE [LARGE SCALE GENOMIC DNA]</scope>
    <source>
        <strain evidence="2 3">CICC 11035S</strain>
    </source>
</reference>
<evidence type="ECO:0000313" key="2">
    <source>
        <dbReference type="EMBL" id="MFC0685736.1"/>
    </source>
</evidence>
<accession>A0ABV6S919</accession>
<evidence type="ECO:0000256" key="1">
    <source>
        <dbReference type="SAM" id="SignalP"/>
    </source>
</evidence>
<evidence type="ECO:0000313" key="3">
    <source>
        <dbReference type="Proteomes" id="UP001589858"/>
    </source>
</evidence>
<dbReference type="Proteomes" id="UP001589858">
    <property type="component" value="Unassembled WGS sequence"/>
</dbReference>
<organism evidence="2 3">
    <name type="scientific">Novosphingobium clariflavum</name>
    <dbReference type="NCBI Taxonomy" id="2029884"/>
    <lineage>
        <taxon>Bacteria</taxon>
        <taxon>Pseudomonadati</taxon>
        <taxon>Pseudomonadota</taxon>
        <taxon>Alphaproteobacteria</taxon>
        <taxon>Sphingomonadales</taxon>
        <taxon>Sphingomonadaceae</taxon>
        <taxon>Novosphingobium</taxon>
    </lineage>
</organism>
<keyword evidence="1" id="KW-0732">Signal</keyword>
<gene>
    <name evidence="2" type="ORF">ACFFF8_14130</name>
</gene>
<keyword evidence="3" id="KW-1185">Reference proteome</keyword>
<proteinExistence type="predicted"/>
<protein>
    <submittedName>
        <fullName evidence="2">Uncharacterized protein</fullName>
    </submittedName>
</protein>
<dbReference type="RefSeq" id="WP_267219158.1">
    <property type="nucleotide sequence ID" value="NZ_JAPCWC010000003.1"/>
</dbReference>
<sequence length="813" mass="85426">MKDADSPRSTCAPARVFARTVPLALACLLCTAAPALADPAPFELTGPDLRITVTRGQQSLPIAQVPSLAEGDRISVHAALPEDQGLKFLLVSAFLRGATNPPPKNWIAIADTWKSKEKDKALALTVPKGARQMVVLMVPDTNGAEGALVDAVRGKPGEFVRASQDLNQASLDHSRLTSFMGAIQAQDNTGPEYLRAVAPVLARSLSIKLNEDCLSKVIEMQASCLLENKESLVLNDVHSSSLADTLTGTPTDLALQLSATPEAGAGYYSAYIGVARDIARIFGAFNNPQFGYLPTLSVRRDETMSLLLNAAPSFQKPKSVMVTALPAIEADIPPQLRSTAKAPICVARPGALLPVEGAPLVFSTAFAHDMKVKLTNASGQTIDVPVTPRADKGGYVITGEALPSAFTGSMRAQLHGLWGFAPFEGPEFLLQRPDGNAWKVTGDADGLVVGRDNEVVLEGAAPSCVEDVTMQQRNGGPKALEWKVRDGNRLAFTVPLAKAAPGEVRVELRYQGAKGPETLSLRARAEASRIDGFELHAGDTEGELTGQRLDQVQSLTLGEIAFKPDGLTREGTVDRLRLVAQGAAKAPDAGTADKAVIALADGRNLSLPIRIAGPRPQAELIGRTVYPGPSAPGARTLELGSGDLLPDNGELVFSIKAAQGDHFGAASTIEIATSGGPVAARLSSGKGLTLESQQVMVARLKASDLPAGTFGPLRFRLVGDGTAGDWKPLATLARLPRIENLACPDNKNDAPAPCTLSGRDLFLIGAVAADRAFAQPVTVPPGFTGGSLAVPRPADGKLYLRLRDAPEEPVALS</sequence>
<name>A0ABV6S919_9SPHN</name>
<feature type="chain" id="PRO_5046673016" evidence="1">
    <location>
        <begin position="38"/>
        <end position="813"/>
    </location>
</feature>
<feature type="signal peptide" evidence="1">
    <location>
        <begin position="1"/>
        <end position="37"/>
    </location>
</feature>
<comment type="caution">
    <text evidence="2">The sequence shown here is derived from an EMBL/GenBank/DDBJ whole genome shotgun (WGS) entry which is preliminary data.</text>
</comment>